<keyword evidence="1" id="KW-0805">Transcription regulation</keyword>
<evidence type="ECO:0000256" key="2">
    <source>
        <dbReference type="ARBA" id="ARBA00023125"/>
    </source>
</evidence>
<dbReference type="Pfam" id="PF00356">
    <property type="entry name" value="LacI"/>
    <property type="match status" value="1"/>
</dbReference>
<sequence>MKSDGEKTGIRVVAKLSGVSTATVSRALNNPQSVSEDLRIKIQRVIDETGYVPHGMARALSSNRTRTIGAIIPTIDNAMFARGIESLQKFLSSRGYMLILATNSYDIDIELEQARNLIGRGVDGLILRGDCHHQALRDLLATRGVPFINVGVYNPTQPHPSIGVDNEAAAYRAMMHLIEIGHRRIGVVSALQRNNDRASARIRGFRRALAEHELELPEAWHVEVRYTLDDARDAARQILLGKDVPSAIACGNDVLAYGVMLEAERRGLNIPADLSVVGFDDLEWSRHLRPSLTTLHIPTDLTWKGAGEYILARLDGHNVPTHYEVDYALVIRESTARPKQTISRRES</sequence>
<dbReference type="AlphaFoldDB" id="A0A256H0W6"/>
<comment type="caution">
    <text evidence="6">The sequence shown here is derived from an EMBL/GenBank/DDBJ whole genome shotgun (WGS) entry which is preliminary data.</text>
</comment>
<dbReference type="Proteomes" id="UP000435957">
    <property type="component" value="Unassembled WGS sequence"/>
</dbReference>
<dbReference type="Gene3D" id="3.40.50.2300">
    <property type="match status" value="2"/>
</dbReference>
<dbReference type="InterPro" id="IPR010982">
    <property type="entry name" value="Lambda_DNA-bd_dom_sf"/>
</dbReference>
<dbReference type="InterPro" id="IPR028082">
    <property type="entry name" value="Peripla_BP_I"/>
</dbReference>
<feature type="domain" description="HTH lacI-type" evidence="4">
    <location>
        <begin position="8"/>
        <end position="62"/>
    </location>
</feature>
<evidence type="ECO:0000259" key="4">
    <source>
        <dbReference type="PROSITE" id="PS50932"/>
    </source>
</evidence>
<evidence type="ECO:0000256" key="1">
    <source>
        <dbReference type="ARBA" id="ARBA00023015"/>
    </source>
</evidence>
<dbReference type="InterPro" id="IPR046335">
    <property type="entry name" value="LacI/GalR-like_sensor"/>
</dbReference>
<accession>A0A256H0W6</accession>
<dbReference type="SUPFAM" id="SSF53822">
    <property type="entry name" value="Periplasmic binding protein-like I"/>
    <property type="match status" value="1"/>
</dbReference>
<dbReference type="SUPFAM" id="SSF47413">
    <property type="entry name" value="lambda repressor-like DNA-binding domains"/>
    <property type="match status" value="1"/>
</dbReference>
<evidence type="ECO:0000313" key="5">
    <source>
        <dbReference type="EMBL" id="KAB2703190.1"/>
    </source>
</evidence>
<dbReference type="RefSeq" id="WP_094513614.1">
    <property type="nucleotide sequence ID" value="NZ_JBHEEP010000007.1"/>
</dbReference>
<proteinExistence type="predicted"/>
<dbReference type="PANTHER" id="PTHR30146">
    <property type="entry name" value="LACI-RELATED TRANSCRIPTIONAL REPRESSOR"/>
    <property type="match status" value="1"/>
</dbReference>
<dbReference type="InterPro" id="IPR000843">
    <property type="entry name" value="HTH_LacI"/>
</dbReference>
<reference evidence="6 7" key="1">
    <citation type="submission" date="2017-07" db="EMBL/GenBank/DDBJ databases">
        <title>Draft genome of Ochrobactrum lupini type strain LUP21.</title>
        <authorList>
            <person name="Krzyzanowska D.M."/>
            <person name="Jafra S."/>
        </authorList>
    </citation>
    <scope>NUCLEOTIDE SEQUENCE [LARGE SCALE GENOMIC DNA]</scope>
    <source>
        <strain evidence="6 7">LUP21</strain>
    </source>
</reference>
<evidence type="ECO:0000256" key="3">
    <source>
        <dbReference type="ARBA" id="ARBA00023163"/>
    </source>
</evidence>
<name>A0A256H0W6_9HYPH</name>
<organism evidence="6 7">
    <name type="scientific">Brucella lupini</name>
    <dbReference type="NCBI Taxonomy" id="255457"/>
    <lineage>
        <taxon>Bacteria</taxon>
        <taxon>Pseudomonadati</taxon>
        <taxon>Pseudomonadota</taxon>
        <taxon>Alphaproteobacteria</taxon>
        <taxon>Hyphomicrobiales</taxon>
        <taxon>Brucellaceae</taxon>
        <taxon>Brucella/Ochrobactrum group</taxon>
        <taxon>Brucella</taxon>
    </lineage>
</organism>
<protein>
    <submittedName>
        <fullName evidence="5">LacI family DNA-binding transcriptional regulator</fullName>
    </submittedName>
    <submittedName>
        <fullName evidence="6">Periplasmic binding and sugar binding domain of LacI family protein</fullName>
    </submittedName>
</protein>
<keyword evidence="2 5" id="KW-0238">DNA-binding</keyword>
<evidence type="ECO:0000313" key="7">
    <source>
        <dbReference type="Proteomes" id="UP000216363"/>
    </source>
</evidence>
<dbReference type="EMBL" id="WBWF01000009">
    <property type="protein sequence ID" value="KAB2703190.1"/>
    <property type="molecule type" value="Genomic_DNA"/>
</dbReference>
<keyword evidence="8" id="KW-1185">Reference proteome</keyword>
<dbReference type="Proteomes" id="UP000216363">
    <property type="component" value="Unassembled WGS sequence"/>
</dbReference>
<dbReference type="EMBL" id="NNRN01000029">
    <property type="protein sequence ID" value="OYR32471.1"/>
    <property type="molecule type" value="Genomic_DNA"/>
</dbReference>
<dbReference type="SMART" id="SM00354">
    <property type="entry name" value="HTH_LACI"/>
    <property type="match status" value="1"/>
</dbReference>
<keyword evidence="3" id="KW-0804">Transcription</keyword>
<dbReference type="Pfam" id="PF13377">
    <property type="entry name" value="Peripla_BP_3"/>
    <property type="match status" value="1"/>
</dbReference>
<gene>
    <name evidence="6" type="ORF">CES86_0127</name>
    <name evidence="5" type="ORF">F9L03_14035</name>
</gene>
<evidence type="ECO:0000313" key="6">
    <source>
        <dbReference type="EMBL" id="OYR32471.1"/>
    </source>
</evidence>
<dbReference type="GO" id="GO:0003700">
    <property type="term" value="F:DNA-binding transcription factor activity"/>
    <property type="evidence" value="ECO:0007669"/>
    <property type="project" value="TreeGrafter"/>
</dbReference>
<dbReference type="CDD" id="cd01392">
    <property type="entry name" value="HTH_LacI"/>
    <property type="match status" value="1"/>
</dbReference>
<reference evidence="5 8" key="2">
    <citation type="submission" date="2019-09" db="EMBL/GenBank/DDBJ databases">
        <title>Taxonomic organization of the family Brucellaceae based on a phylogenomic approach.</title>
        <authorList>
            <person name="Leclercq S."/>
            <person name="Cloeckaert A."/>
            <person name="Zygmunt M.S."/>
        </authorList>
    </citation>
    <scope>NUCLEOTIDE SEQUENCE [LARGE SCALE GENOMIC DNA]</scope>
    <source>
        <strain evidence="5 8">LUP23</strain>
    </source>
</reference>
<evidence type="ECO:0000313" key="8">
    <source>
        <dbReference type="Proteomes" id="UP000435957"/>
    </source>
</evidence>
<dbReference type="PANTHER" id="PTHR30146:SF138">
    <property type="entry name" value="TRANSCRIPTIONAL REGULATORY PROTEIN"/>
    <property type="match status" value="1"/>
</dbReference>
<dbReference type="Gene3D" id="1.10.260.40">
    <property type="entry name" value="lambda repressor-like DNA-binding domains"/>
    <property type="match status" value="1"/>
</dbReference>
<dbReference type="CDD" id="cd06273">
    <property type="entry name" value="PBP1_LacI-like"/>
    <property type="match status" value="1"/>
</dbReference>
<dbReference type="PROSITE" id="PS50932">
    <property type="entry name" value="HTH_LACI_2"/>
    <property type="match status" value="1"/>
</dbReference>
<dbReference type="GO" id="GO:0000976">
    <property type="term" value="F:transcription cis-regulatory region binding"/>
    <property type="evidence" value="ECO:0007669"/>
    <property type="project" value="TreeGrafter"/>
</dbReference>